<comment type="cofactor">
    <cofactor evidence="1 6">
        <name>Mg(2+)</name>
        <dbReference type="ChEBI" id="CHEBI:18420"/>
    </cofactor>
</comment>
<dbReference type="SUPFAM" id="SSF56655">
    <property type="entry name" value="Carbohydrate phosphatase"/>
    <property type="match status" value="1"/>
</dbReference>
<feature type="binding site" evidence="6">
    <location>
        <position position="126"/>
    </location>
    <ligand>
        <name>Mg(2+)</name>
        <dbReference type="ChEBI" id="CHEBI:18420"/>
        <label>1</label>
        <note>catalytic</note>
    </ligand>
</feature>
<dbReference type="Gramene" id="ABO99609">
    <property type="protein sequence ID" value="ABO99609"/>
    <property type="gene ID" value="OSTLU_27588"/>
</dbReference>
<evidence type="ECO:0000256" key="2">
    <source>
        <dbReference type="ARBA" id="ARBA00009759"/>
    </source>
</evidence>
<evidence type="ECO:0000313" key="8">
    <source>
        <dbReference type="Proteomes" id="UP000001568"/>
    </source>
</evidence>
<keyword evidence="8" id="KW-1185">Reference proteome</keyword>
<dbReference type="KEGG" id="olu:OSTLU_27588"/>
<dbReference type="eggNOG" id="KOG2951">
    <property type="taxonomic scope" value="Eukaryota"/>
</dbReference>
<dbReference type="PANTHER" id="PTHR20854:SF4">
    <property type="entry name" value="INOSITOL-1-MONOPHOSPHATASE-RELATED"/>
    <property type="match status" value="1"/>
</dbReference>
<feature type="binding site" evidence="6">
    <location>
        <position position="125"/>
    </location>
    <ligand>
        <name>Mg(2+)</name>
        <dbReference type="ChEBI" id="CHEBI:18420"/>
        <label>1</label>
        <note>catalytic</note>
    </ligand>
</feature>
<dbReference type="PRINTS" id="PR00377">
    <property type="entry name" value="IMPHPHTASES"/>
</dbReference>
<dbReference type="GO" id="GO:0008934">
    <property type="term" value="F:inositol monophosphate 1-phosphatase activity"/>
    <property type="evidence" value="ECO:0007669"/>
    <property type="project" value="TreeGrafter"/>
</dbReference>
<evidence type="ECO:0000256" key="6">
    <source>
        <dbReference type="PIRSR" id="PIRSR600760-2"/>
    </source>
</evidence>
<evidence type="ECO:0000256" key="4">
    <source>
        <dbReference type="ARBA" id="ARBA00022801"/>
    </source>
</evidence>
<dbReference type="PROSITE" id="PS00629">
    <property type="entry name" value="IMP_1"/>
    <property type="match status" value="1"/>
</dbReference>
<accession>A4S7R2</accession>
<dbReference type="Gene3D" id="3.30.540.10">
    <property type="entry name" value="Fructose-1,6-Bisphosphatase, subunit A, domain 1"/>
    <property type="match status" value="1"/>
</dbReference>
<evidence type="ECO:0000256" key="1">
    <source>
        <dbReference type="ARBA" id="ARBA00001946"/>
    </source>
</evidence>
<dbReference type="InterPro" id="IPR000760">
    <property type="entry name" value="Inositol_monophosphatase-like"/>
</dbReference>
<dbReference type="OrthoDB" id="10254945at2759"/>
<evidence type="ECO:0008006" key="9">
    <source>
        <dbReference type="Google" id="ProtNLM"/>
    </source>
</evidence>
<dbReference type="STRING" id="436017.A4S7R2"/>
<organism evidence="7 8">
    <name type="scientific">Ostreococcus lucimarinus (strain CCE9901)</name>
    <dbReference type="NCBI Taxonomy" id="436017"/>
    <lineage>
        <taxon>Eukaryota</taxon>
        <taxon>Viridiplantae</taxon>
        <taxon>Chlorophyta</taxon>
        <taxon>Mamiellophyceae</taxon>
        <taxon>Mamiellales</taxon>
        <taxon>Bathycoccaceae</taxon>
        <taxon>Ostreococcus</taxon>
    </lineage>
</organism>
<dbReference type="AlphaFoldDB" id="A4S7R2"/>
<dbReference type="PANTHER" id="PTHR20854">
    <property type="entry name" value="INOSITOL MONOPHOSPHATASE"/>
    <property type="match status" value="1"/>
</dbReference>
<dbReference type="GO" id="GO:0007165">
    <property type="term" value="P:signal transduction"/>
    <property type="evidence" value="ECO:0007669"/>
    <property type="project" value="TreeGrafter"/>
</dbReference>
<dbReference type="InterPro" id="IPR020583">
    <property type="entry name" value="Inositol_monoP_metal-BS"/>
</dbReference>
<dbReference type="GeneID" id="5005292"/>
<keyword evidence="5 6" id="KW-0460">Magnesium</keyword>
<evidence type="ECO:0000256" key="5">
    <source>
        <dbReference type="ARBA" id="ARBA00022842"/>
    </source>
</evidence>
<gene>
    <name evidence="7" type="ORF">OSTLU_27588</name>
</gene>
<reference evidence="7 8" key="1">
    <citation type="journal article" date="2007" name="Proc. Natl. Acad. Sci. U.S.A.">
        <title>The tiny eukaryote Ostreococcus provides genomic insights into the paradox of plankton speciation.</title>
        <authorList>
            <person name="Palenik B."/>
            <person name="Grimwood J."/>
            <person name="Aerts A."/>
            <person name="Rouze P."/>
            <person name="Salamov A."/>
            <person name="Putnam N."/>
            <person name="Dupont C."/>
            <person name="Jorgensen R."/>
            <person name="Derelle E."/>
            <person name="Rombauts S."/>
            <person name="Zhou K."/>
            <person name="Otillar R."/>
            <person name="Merchant S.S."/>
            <person name="Podell S."/>
            <person name="Gaasterland T."/>
            <person name="Napoli C."/>
            <person name="Gendler K."/>
            <person name="Manuell A."/>
            <person name="Tai V."/>
            <person name="Vallon O."/>
            <person name="Piganeau G."/>
            <person name="Jancek S."/>
            <person name="Heijde M."/>
            <person name="Jabbari K."/>
            <person name="Bowler C."/>
            <person name="Lohr M."/>
            <person name="Robbens S."/>
            <person name="Werner G."/>
            <person name="Dubchak I."/>
            <person name="Pazour G.J."/>
            <person name="Ren Q."/>
            <person name="Paulsen I."/>
            <person name="Delwiche C."/>
            <person name="Schmutz J."/>
            <person name="Rokhsar D."/>
            <person name="Van de Peer Y."/>
            <person name="Moreau H."/>
            <person name="Grigoriev I.V."/>
        </authorList>
    </citation>
    <scope>NUCLEOTIDE SEQUENCE [LARGE SCALE GENOMIC DNA]</scope>
    <source>
        <strain evidence="7 8">CCE9901</strain>
    </source>
</reference>
<dbReference type="GO" id="GO:0046872">
    <property type="term" value="F:metal ion binding"/>
    <property type="evidence" value="ECO:0007669"/>
    <property type="project" value="UniProtKB-KW"/>
</dbReference>
<dbReference type="GO" id="GO:0006020">
    <property type="term" value="P:inositol metabolic process"/>
    <property type="evidence" value="ECO:0007669"/>
    <property type="project" value="TreeGrafter"/>
</dbReference>
<name>A4S7R2_OSTLU</name>
<feature type="binding site" evidence="6">
    <location>
        <position position="94"/>
    </location>
    <ligand>
        <name>Mg(2+)</name>
        <dbReference type="ChEBI" id="CHEBI:18420"/>
        <label>1</label>
        <note>catalytic</note>
    </ligand>
</feature>
<sequence>MNTRRPSRSSVSHRGRRVIAAAQAPDGTELARVLEVAVGAAKEGGIIMARKVGADVIKTKVNARDLLTEVDGEVQRIIETRVAEAFPEHGFLGEESVAAGKDASADALRDVLRQGPNWLWIVDPIDGTTNFVHGMPLSAISIGVAYKGELQAAVILDPFRDECFTATLGGGAKLNGSPMKVGEESTALEAVVVTGYAPTDASTDVMLKGMTGKHALARR</sequence>
<comment type="similarity">
    <text evidence="2">Belongs to the inositol monophosphatase superfamily.</text>
</comment>
<dbReference type="HOGENOM" id="CLU_1263360_0_0_1"/>
<dbReference type="EMBL" id="CP000594">
    <property type="protein sequence ID" value="ABO99609.1"/>
    <property type="molecule type" value="Genomic_DNA"/>
</dbReference>
<protein>
    <recommendedName>
        <fullName evidence="9">Inositol-1-monophosphatase</fullName>
    </recommendedName>
</protein>
<dbReference type="FunFam" id="3.30.540.10:FF:000003">
    <property type="entry name" value="Inositol-1-monophosphatase"/>
    <property type="match status" value="1"/>
</dbReference>
<feature type="binding site" evidence="6">
    <location>
        <position position="123"/>
    </location>
    <ligand>
        <name>Mg(2+)</name>
        <dbReference type="ChEBI" id="CHEBI:18420"/>
        <label>1</label>
        <note>catalytic</note>
    </ligand>
</feature>
<evidence type="ECO:0000313" key="7">
    <source>
        <dbReference type="EMBL" id="ABO99609.1"/>
    </source>
</evidence>
<proteinExistence type="inferred from homology"/>
<dbReference type="Pfam" id="PF00459">
    <property type="entry name" value="Inositol_P"/>
    <property type="match status" value="1"/>
</dbReference>
<dbReference type="RefSeq" id="XP_001421316.1">
    <property type="nucleotide sequence ID" value="XM_001421279.1"/>
</dbReference>
<dbReference type="Proteomes" id="UP000001568">
    <property type="component" value="Chromosome 14"/>
</dbReference>
<keyword evidence="4" id="KW-0378">Hydrolase</keyword>
<evidence type="ECO:0000256" key="3">
    <source>
        <dbReference type="ARBA" id="ARBA00022723"/>
    </source>
</evidence>
<keyword evidence="3 6" id="KW-0479">Metal-binding</keyword>